<proteinExistence type="predicted"/>
<organism evidence="1 2">
    <name type="scientific">Populus alba</name>
    <name type="common">White poplar</name>
    <dbReference type="NCBI Taxonomy" id="43335"/>
    <lineage>
        <taxon>Eukaryota</taxon>
        <taxon>Viridiplantae</taxon>
        <taxon>Streptophyta</taxon>
        <taxon>Embryophyta</taxon>
        <taxon>Tracheophyta</taxon>
        <taxon>Spermatophyta</taxon>
        <taxon>Magnoliopsida</taxon>
        <taxon>eudicotyledons</taxon>
        <taxon>Gunneridae</taxon>
        <taxon>Pentapetalae</taxon>
        <taxon>rosids</taxon>
        <taxon>fabids</taxon>
        <taxon>Malpighiales</taxon>
        <taxon>Salicaceae</taxon>
        <taxon>Saliceae</taxon>
        <taxon>Populus</taxon>
    </lineage>
</organism>
<name>A0ACC4C0C8_POPAL</name>
<evidence type="ECO:0000313" key="1">
    <source>
        <dbReference type="EMBL" id="KAL3583951.1"/>
    </source>
</evidence>
<dbReference type="Proteomes" id="UP000309997">
    <property type="component" value="Unassembled WGS sequence"/>
</dbReference>
<gene>
    <name evidence="1" type="ORF">D5086_015012</name>
</gene>
<evidence type="ECO:0000313" key="2">
    <source>
        <dbReference type="Proteomes" id="UP000309997"/>
    </source>
</evidence>
<dbReference type="EMBL" id="RCHU02000007">
    <property type="protein sequence ID" value="KAL3583951.1"/>
    <property type="molecule type" value="Genomic_DNA"/>
</dbReference>
<reference evidence="1 2" key="1">
    <citation type="journal article" date="2024" name="Plant Biotechnol. J.">
        <title>Genome and CRISPR/Cas9 system of a widespread forest tree (Populus alba) in the world.</title>
        <authorList>
            <person name="Liu Y.J."/>
            <person name="Jiang P.F."/>
            <person name="Han X.M."/>
            <person name="Li X.Y."/>
            <person name="Wang H.M."/>
            <person name="Wang Y.J."/>
            <person name="Wang X.X."/>
            <person name="Zeng Q.Y."/>
        </authorList>
    </citation>
    <scope>NUCLEOTIDE SEQUENCE [LARGE SCALE GENOMIC DNA]</scope>
    <source>
        <strain evidence="2">cv. PAL-ZL1</strain>
    </source>
</reference>
<sequence length="95" mass="10558">MSEAGHIVAAQGIKGLPTIHPSKRRSQGLMFQTSRIIAASKKNDFPQLKALPHTLAHLHCNMDYDCEFQPKISSSIGLKWTIDNDFTETNSGHLK</sequence>
<keyword evidence="2" id="KW-1185">Reference proteome</keyword>
<protein>
    <submittedName>
        <fullName evidence="1">Uncharacterized protein</fullName>
    </submittedName>
</protein>
<accession>A0ACC4C0C8</accession>
<comment type="caution">
    <text evidence="1">The sequence shown here is derived from an EMBL/GenBank/DDBJ whole genome shotgun (WGS) entry which is preliminary data.</text>
</comment>